<keyword evidence="1" id="KW-0547">Nucleotide-binding</keyword>
<dbReference type="GeneID" id="102808187"/>
<protein>
    <submittedName>
        <fullName evidence="5">ATP-binding cassette sub-family C member 9-like</fullName>
    </submittedName>
</protein>
<proteinExistence type="predicted"/>
<accession>A0ABM0MJ59</accession>
<dbReference type="PANTHER" id="PTHR24223:SF461">
    <property type="entry name" value="ATP-BINDING CASSETTE SUB-FAMILY C MEMBER SUR"/>
    <property type="match status" value="1"/>
</dbReference>
<dbReference type="Proteomes" id="UP000694865">
    <property type="component" value="Unplaced"/>
</dbReference>
<keyword evidence="2" id="KW-0067">ATP-binding</keyword>
<dbReference type="RefSeq" id="XP_006820050.1">
    <property type="nucleotide sequence ID" value="XM_006819987.1"/>
</dbReference>
<gene>
    <name evidence="5" type="primary">LOC102808187</name>
</gene>
<dbReference type="InterPro" id="IPR050173">
    <property type="entry name" value="ABC_transporter_C-like"/>
</dbReference>
<name>A0ABM0MJ59_SACKO</name>
<keyword evidence="4" id="KW-1185">Reference proteome</keyword>
<dbReference type="CDD" id="cd03244">
    <property type="entry name" value="ABCC_MRP_domain2"/>
    <property type="match status" value="1"/>
</dbReference>
<dbReference type="SMART" id="SM00382">
    <property type="entry name" value="AAA"/>
    <property type="match status" value="1"/>
</dbReference>
<evidence type="ECO:0000259" key="3">
    <source>
        <dbReference type="PROSITE" id="PS50893"/>
    </source>
</evidence>
<dbReference type="InterPro" id="IPR003439">
    <property type="entry name" value="ABC_transporter-like_ATP-bd"/>
</dbReference>
<evidence type="ECO:0000313" key="5">
    <source>
        <dbReference type="RefSeq" id="XP_006820050.1"/>
    </source>
</evidence>
<dbReference type="PROSITE" id="PS50893">
    <property type="entry name" value="ABC_TRANSPORTER_2"/>
    <property type="match status" value="1"/>
</dbReference>
<dbReference type="InterPro" id="IPR027417">
    <property type="entry name" value="P-loop_NTPase"/>
</dbReference>
<dbReference type="Gene3D" id="3.40.50.300">
    <property type="entry name" value="P-loop containing nucleotide triphosphate hydrolases"/>
    <property type="match status" value="1"/>
</dbReference>
<dbReference type="PANTHER" id="PTHR24223">
    <property type="entry name" value="ATP-BINDING CASSETTE SUB-FAMILY C"/>
    <property type="match status" value="1"/>
</dbReference>
<evidence type="ECO:0000313" key="4">
    <source>
        <dbReference type="Proteomes" id="UP000694865"/>
    </source>
</evidence>
<evidence type="ECO:0000256" key="2">
    <source>
        <dbReference type="ARBA" id="ARBA00022840"/>
    </source>
</evidence>
<evidence type="ECO:0000256" key="1">
    <source>
        <dbReference type="ARBA" id="ARBA00022741"/>
    </source>
</evidence>
<organism evidence="4 5">
    <name type="scientific">Saccoglossus kowalevskii</name>
    <name type="common">Acorn worm</name>
    <dbReference type="NCBI Taxonomy" id="10224"/>
    <lineage>
        <taxon>Eukaryota</taxon>
        <taxon>Metazoa</taxon>
        <taxon>Hemichordata</taxon>
        <taxon>Enteropneusta</taxon>
        <taxon>Harrimaniidae</taxon>
        <taxon>Saccoglossus</taxon>
    </lineage>
</organism>
<reference evidence="5" key="1">
    <citation type="submission" date="2025-08" db="UniProtKB">
        <authorList>
            <consortium name="RefSeq"/>
        </authorList>
    </citation>
    <scope>IDENTIFICATION</scope>
    <source>
        <tissue evidence="5">Testes</tissue>
    </source>
</reference>
<feature type="domain" description="ABC transporter" evidence="3">
    <location>
        <begin position="38"/>
        <end position="272"/>
    </location>
</feature>
<dbReference type="Pfam" id="PF00005">
    <property type="entry name" value="ABC_tran"/>
    <property type="match status" value="1"/>
</dbReference>
<dbReference type="SUPFAM" id="SSF52540">
    <property type="entry name" value="P-loop containing nucleoside triphosphate hydrolases"/>
    <property type="match status" value="1"/>
</dbReference>
<dbReference type="InterPro" id="IPR003593">
    <property type="entry name" value="AAA+_ATPase"/>
</dbReference>
<sequence>MIMYVNDAERVVEYSQLATEKDEGTLKPAANWPIKASISIRNVTARYADGLEPVLKQINVHVRPGEKIGICGRTGSSKTSLSLTLFRLIDVIKGTITIDDIDISKVPLSTLRSRISLIPQDPVLFSGTIRFNLDPTGEHNDQDLWNALEMAHVKDCVVELEGQLDAIVQEGGNNFSAGQRQFFCLARTFLRKCSILIMDEATASIDPHTDVSLQHVIATSFGDNTVLTIAHRIPTILNSDRVLVLNDGEIAEYDTPQNLLRKDGGIFASLVNNIA</sequence>